<sequence length="85" mass="9205">MSAFLARLCHLFSLSYCSSVESRATHCILLRVQTLYAVRASGHVPGMRQCHGSIAVDKRAIELVSSTMDSGLLCAYDAACILVVE</sequence>
<dbReference type="EMBL" id="MU001632">
    <property type="protein sequence ID" value="KAF2486373.1"/>
    <property type="molecule type" value="Genomic_DNA"/>
</dbReference>
<evidence type="ECO:0000313" key="3">
    <source>
        <dbReference type="Proteomes" id="UP000799767"/>
    </source>
</evidence>
<dbReference type="GeneID" id="54479690"/>
<dbReference type="RefSeq" id="XP_033592942.1">
    <property type="nucleotide sequence ID" value="XM_033738688.1"/>
</dbReference>
<dbReference type="AlphaFoldDB" id="A0A6A6Q3Y9"/>
<keyword evidence="1" id="KW-0732">Signal</keyword>
<protein>
    <recommendedName>
        <fullName evidence="4">Secreted protein</fullName>
    </recommendedName>
</protein>
<keyword evidence="3" id="KW-1185">Reference proteome</keyword>
<accession>A0A6A6Q3Y9</accession>
<evidence type="ECO:0000256" key="1">
    <source>
        <dbReference type="SAM" id="SignalP"/>
    </source>
</evidence>
<feature type="chain" id="PRO_5025455106" description="Secreted protein" evidence="1">
    <location>
        <begin position="20"/>
        <end position="85"/>
    </location>
</feature>
<evidence type="ECO:0000313" key="2">
    <source>
        <dbReference type="EMBL" id="KAF2486373.1"/>
    </source>
</evidence>
<evidence type="ECO:0008006" key="4">
    <source>
        <dbReference type="Google" id="ProtNLM"/>
    </source>
</evidence>
<name>A0A6A6Q3Y9_9PEZI</name>
<gene>
    <name evidence="2" type="ORF">BDY17DRAFT_77046</name>
</gene>
<organism evidence="2 3">
    <name type="scientific">Neohortaea acidophila</name>
    <dbReference type="NCBI Taxonomy" id="245834"/>
    <lineage>
        <taxon>Eukaryota</taxon>
        <taxon>Fungi</taxon>
        <taxon>Dikarya</taxon>
        <taxon>Ascomycota</taxon>
        <taxon>Pezizomycotina</taxon>
        <taxon>Dothideomycetes</taxon>
        <taxon>Dothideomycetidae</taxon>
        <taxon>Mycosphaerellales</taxon>
        <taxon>Teratosphaeriaceae</taxon>
        <taxon>Neohortaea</taxon>
    </lineage>
</organism>
<proteinExistence type="predicted"/>
<reference evidence="2" key="1">
    <citation type="journal article" date="2020" name="Stud. Mycol.">
        <title>101 Dothideomycetes genomes: a test case for predicting lifestyles and emergence of pathogens.</title>
        <authorList>
            <person name="Haridas S."/>
            <person name="Albert R."/>
            <person name="Binder M."/>
            <person name="Bloem J."/>
            <person name="Labutti K."/>
            <person name="Salamov A."/>
            <person name="Andreopoulos B."/>
            <person name="Baker S."/>
            <person name="Barry K."/>
            <person name="Bills G."/>
            <person name="Bluhm B."/>
            <person name="Cannon C."/>
            <person name="Castanera R."/>
            <person name="Culley D."/>
            <person name="Daum C."/>
            <person name="Ezra D."/>
            <person name="Gonzalez J."/>
            <person name="Henrissat B."/>
            <person name="Kuo A."/>
            <person name="Liang C."/>
            <person name="Lipzen A."/>
            <person name="Lutzoni F."/>
            <person name="Magnuson J."/>
            <person name="Mondo S."/>
            <person name="Nolan M."/>
            <person name="Ohm R."/>
            <person name="Pangilinan J."/>
            <person name="Park H.-J."/>
            <person name="Ramirez L."/>
            <person name="Alfaro M."/>
            <person name="Sun H."/>
            <person name="Tritt A."/>
            <person name="Yoshinaga Y."/>
            <person name="Zwiers L.-H."/>
            <person name="Turgeon B."/>
            <person name="Goodwin S."/>
            <person name="Spatafora J."/>
            <person name="Crous P."/>
            <person name="Grigoriev I."/>
        </authorList>
    </citation>
    <scope>NUCLEOTIDE SEQUENCE</scope>
    <source>
        <strain evidence="2">CBS 113389</strain>
    </source>
</reference>
<feature type="signal peptide" evidence="1">
    <location>
        <begin position="1"/>
        <end position="19"/>
    </location>
</feature>
<dbReference type="Proteomes" id="UP000799767">
    <property type="component" value="Unassembled WGS sequence"/>
</dbReference>